<organism evidence="2 3">
    <name type="scientific">Seminavis robusta</name>
    <dbReference type="NCBI Taxonomy" id="568900"/>
    <lineage>
        <taxon>Eukaryota</taxon>
        <taxon>Sar</taxon>
        <taxon>Stramenopiles</taxon>
        <taxon>Ochrophyta</taxon>
        <taxon>Bacillariophyta</taxon>
        <taxon>Bacillariophyceae</taxon>
        <taxon>Bacillariophycidae</taxon>
        <taxon>Naviculales</taxon>
        <taxon>Naviculaceae</taxon>
        <taxon>Seminavis</taxon>
    </lineage>
</organism>
<keyword evidence="3" id="KW-1185">Reference proteome</keyword>
<proteinExistence type="predicted"/>
<protein>
    <submittedName>
        <fullName evidence="2">Uncharacterized protein</fullName>
    </submittedName>
</protein>
<evidence type="ECO:0000256" key="1">
    <source>
        <dbReference type="SAM" id="SignalP"/>
    </source>
</evidence>
<feature type="chain" id="PRO_5040492664" evidence="1">
    <location>
        <begin position="24"/>
        <end position="158"/>
    </location>
</feature>
<evidence type="ECO:0000313" key="3">
    <source>
        <dbReference type="Proteomes" id="UP001153069"/>
    </source>
</evidence>
<name>A0A9N8DMC1_9STRA</name>
<gene>
    <name evidence="2" type="ORF">SEMRO_238_G095540.1</name>
</gene>
<keyword evidence="1" id="KW-0732">Signal</keyword>
<accession>A0A9N8DMC1</accession>
<reference evidence="2" key="1">
    <citation type="submission" date="2020-06" db="EMBL/GenBank/DDBJ databases">
        <authorList>
            <consortium name="Plant Systems Biology data submission"/>
        </authorList>
    </citation>
    <scope>NUCLEOTIDE SEQUENCE</scope>
    <source>
        <strain evidence="2">D6</strain>
    </source>
</reference>
<feature type="signal peptide" evidence="1">
    <location>
        <begin position="1"/>
        <end position="23"/>
    </location>
</feature>
<evidence type="ECO:0000313" key="2">
    <source>
        <dbReference type="EMBL" id="CAB9505638.1"/>
    </source>
</evidence>
<dbReference type="Proteomes" id="UP001153069">
    <property type="component" value="Unassembled WGS sequence"/>
</dbReference>
<dbReference type="EMBL" id="CAICTM010000237">
    <property type="protein sequence ID" value="CAB9505638.1"/>
    <property type="molecule type" value="Genomic_DNA"/>
</dbReference>
<sequence>MIKPWSSGVLATLLLSVTSSSDAFVVPHQGRDVGVSVGMTSLFDFCNEPLGGKDSDARLDEQWRNNQDIMESRRRRQFFHDGSTLELNGSYSVLGTTQLPEVLSSYTMPPPDMIPPPEHFYRGYHPGEQYSPAFSFQHDHVSANMNNRVMAGDPQRYW</sequence>
<dbReference type="AlphaFoldDB" id="A0A9N8DMC1"/>
<comment type="caution">
    <text evidence="2">The sequence shown here is derived from an EMBL/GenBank/DDBJ whole genome shotgun (WGS) entry which is preliminary data.</text>
</comment>